<dbReference type="Gene3D" id="1.20.1280.50">
    <property type="match status" value="1"/>
</dbReference>
<name>A0A550BVL8_9AGAR</name>
<reference evidence="3 4" key="1">
    <citation type="journal article" date="2019" name="New Phytol.">
        <title>Comparative genomics reveals unique wood-decay strategies and fruiting body development in the Schizophyllaceae.</title>
        <authorList>
            <person name="Almasi E."/>
            <person name="Sahu N."/>
            <person name="Krizsan K."/>
            <person name="Balint B."/>
            <person name="Kovacs G.M."/>
            <person name="Kiss B."/>
            <person name="Cseklye J."/>
            <person name="Drula E."/>
            <person name="Henrissat B."/>
            <person name="Nagy I."/>
            <person name="Chovatia M."/>
            <person name="Adam C."/>
            <person name="LaButti K."/>
            <person name="Lipzen A."/>
            <person name="Riley R."/>
            <person name="Grigoriev I.V."/>
            <person name="Nagy L.G."/>
        </authorList>
    </citation>
    <scope>NUCLEOTIDE SEQUENCE [LARGE SCALE GENOMIC DNA]</scope>
    <source>
        <strain evidence="3 4">NL-1724</strain>
    </source>
</reference>
<keyword evidence="4" id="KW-1185">Reference proteome</keyword>
<organism evidence="3 4">
    <name type="scientific">Schizophyllum amplum</name>
    <dbReference type="NCBI Taxonomy" id="97359"/>
    <lineage>
        <taxon>Eukaryota</taxon>
        <taxon>Fungi</taxon>
        <taxon>Dikarya</taxon>
        <taxon>Basidiomycota</taxon>
        <taxon>Agaricomycotina</taxon>
        <taxon>Agaricomycetes</taxon>
        <taxon>Agaricomycetidae</taxon>
        <taxon>Agaricales</taxon>
        <taxon>Schizophyllaceae</taxon>
        <taxon>Schizophyllum</taxon>
    </lineage>
</organism>
<accession>A0A550BVL8</accession>
<proteinExistence type="predicted"/>
<feature type="region of interest" description="Disordered" evidence="1">
    <location>
        <begin position="1"/>
        <end position="65"/>
    </location>
</feature>
<evidence type="ECO:0000313" key="4">
    <source>
        <dbReference type="Proteomes" id="UP000320762"/>
    </source>
</evidence>
<dbReference type="InterPro" id="IPR036047">
    <property type="entry name" value="F-box-like_dom_sf"/>
</dbReference>
<sequence length="377" mass="43667">MRSTRAAAISATSRLRATAHDDGESGSLEREPSHKESDDGESAPPPRKRGKKTGNSLAKTKKARRGKKRELSAFMDLPLEIHLEIYSYVGPKDLLYLSRTSKNIRTIIMGQSARFLWKHSFARVKDLPPVHFKLNEAQYASLMYERICEYCRAYNAGTIAWCIGVRCCKKCLNQFFYKDDELPMLPSPTETTNIWHEMSDLVPGVDGLTMTGDRRTFYPRDTIDGYVAEAEQIASQDEWEEWFEHKLKLRKITETNIQPYVDWEKACQERGANERDKIRNQRLKFIRARLTCIGYRYQIEFLDKHAPKKLEKHKALRKTHELSDATWPEVADDLIAFMEDVRANWWAKYYKGTDGQRKLPKSFLTPGLLKTSTMAPM</sequence>
<feature type="domain" description="F-box" evidence="2">
    <location>
        <begin position="71"/>
        <end position="120"/>
    </location>
</feature>
<dbReference type="InterPro" id="IPR001810">
    <property type="entry name" value="F-box_dom"/>
</dbReference>
<dbReference type="OrthoDB" id="2322499at2759"/>
<gene>
    <name evidence="3" type="ORF">BD626DRAFT_635682</name>
</gene>
<dbReference type="PROSITE" id="PS50181">
    <property type="entry name" value="FBOX"/>
    <property type="match status" value="1"/>
</dbReference>
<dbReference type="Pfam" id="PF00646">
    <property type="entry name" value="F-box"/>
    <property type="match status" value="1"/>
</dbReference>
<dbReference type="STRING" id="97359.A0A550BVL8"/>
<dbReference type="CDD" id="cd09917">
    <property type="entry name" value="F-box_SF"/>
    <property type="match status" value="1"/>
</dbReference>
<dbReference type="SUPFAM" id="SSF81383">
    <property type="entry name" value="F-box domain"/>
    <property type="match status" value="1"/>
</dbReference>
<comment type="caution">
    <text evidence="3">The sequence shown here is derived from an EMBL/GenBank/DDBJ whole genome shotgun (WGS) entry which is preliminary data.</text>
</comment>
<protein>
    <recommendedName>
        <fullName evidence="2">F-box domain-containing protein</fullName>
    </recommendedName>
</protein>
<evidence type="ECO:0000313" key="3">
    <source>
        <dbReference type="EMBL" id="TRM56571.1"/>
    </source>
</evidence>
<dbReference type="Proteomes" id="UP000320762">
    <property type="component" value="Unassembled WGS sequence"/>
</dbReference>
<evidence type="ECO:0000256" key="1">
    <source>
        <dbReference type="SAM" id="MobiDB-lite"/>
    </source>
</evidence>
<dbReference type="AlphaFoldDB" id="A0A550BVL8"/>
<dbReference type="SMART" id="SM00256">
    <property type="entry name" value="FBOX"/>
    <property type="match status" value="1"/>
</dbReference>
<evidence type="ECO:0000259" key="2">
    <source>
        <dbReference type="PROSITE" id="PS50181"/>
    </source>
</evidence>
<feature type="compositionally biased region" description="Low complexity" evidence="1">
    <location>
        <begin position="1"/>
        <end position="16"/>
    </location>
</feature>
<feature type="compositionally biased region" description="Basic and acidic residues" evidence="1">
    <location>
        <begin position="18"/>
        <end position="37"/>
    </location>
</feature>
<dbReference type="EMBL" id="VDMD01000065">
    <property type="protein sequence ID" value="TRM56571.1"/>
    <property type="molecule type" value="Genomic_DNA"/>
</dbReference>